<reference evidence="1 2" key="1">
    <citation type="submission" date="2024-09" db="EMBL/GenBank/DDBJ databases">
        <title>Floridaenema gen nov. (Aerosakkonemataceae, Aerosakkonematales ord. nov., Cyanobacteria) from benthic tropical and subtropical fresh waters, with the description of four new species.</title>
        <authorList>
            <person name="Moretto J.A."/>
            <person name="Berthold D.E."/>
            <person name="Lefler F.W."/>
            <person name="Huang I.-S."/>
            <person name="Laughinghouse H. IV."/>
        </authorList>
    </citation>
    <scope>NUCLEOTIDE SEQUENCE [LARGE SCALE GENOMIC DNA]</scope>
    <source>
        <strain evidence="1 2">BLCC-F50</strain>
    </source>
</reference>
<dbReference type="EMBL" id="JBHFNR010000264">
    <property type="protein sequence ID" value="MFB2897766.1"/>
    <property type="molecule type" value="Genomic_DNA"/>
</dbReference>
<name>A0ABV4Y1E5_9CYAN</name>
<sequence>MFYAQRHLELQQWLTSWLKIGSIGCQVQELAIPPRPHSLINLTVDIGQESTRHRPKIHLVASLRVGERLLFVSSKLRKLLHPRLISEKFDVQAIPVVAANHESPLRYGRFMIRL</sequence>
<gene>
    <name evidence="1" type="ORF">ACE1CI_33030</name>
</gene>
<evidence type="ECO:0000313" key="1">
    <source>
        <dbReference type="EMBL" id="MFB2897766.1"/>
    </source>
</evidence>
<proteinExistence type="predicted"/>
<comment type="caution">
    <text evidence="1">The sequence shown here is derived from an EMBL/GenBank/DDBJ whole genome shotgun (WGS) entry which is preliminary data.</text>
</comment>
<organism evidence="1 2">
    <name type="scientific">Floridaenema flaviceps BLCC-F50</name>
    <dbReference type="NCBI Taxonomy" id="3153642"/>
    <lineage>
        <taxon>Bacteria</taxon>
        <taxon>Bacillati</taxon>
        <taxon>Cyanobacteriota</taxon>
        <taxon>Cyanophyceae</taxon>
        <taxon>Oscillatoriophycideae</taxon>
        <taxon>Aerosakkonematales</taxon>
        <taxon>Aerosakkonemataceae</taxon>
        <taxon>Floridanema</taxon>
        <taxon>Floridanema flaviceps</taxon>
    </lineage>
</organism>
<evidence type="ECO:0000313" key="2">
    <source>
        <dbReference type="Proteomes" id="UP001576784"/>
    </source>
</evidence>
<accession>A0ABV4Y1E5</accession>
<protein>
    <submittedName>
        <fullName evidence="1">Uncharacterized protein</fullName>
    </submittedName>
</protein>
<dbReference type="RefSeq" id="WP_413267376.1">
    <property type="nucleotide sequence ID" value="NZ_JBHFNR010000264.1"/>
</dbReference>
<dbReference type="Proteomes" id="UP001576784">
    <property type="component" value="Unassembled WGS sequence"/>
</dbReference>
<keyword evidence="2" id="KW-1185">Reference proteome</keyword>